<feature type="domain" description="Peptidase M16 C-terminal" evidence="4">
    <location>
        <begin position="148"/>
        <end position="330"/>
    </location>
</feature>
<evidence type="ECO:0000313" key="5">
    <source>
        <dbReference type="EMBL" id="PZO11277.1"/>
    </source>
</evidence>
<dbReference type="PANTHER" id="PTHR11851:SF49">
    <property type="entry name" value="MITOCHONDRIAL-PROCESSING PEPTIDASE SUBUNIT ALPHA"/>
    <property type="match status" value="1"/>
</dbReference>
<evidence type="ECO:0000313" key="6">
    <source>
        <dbReference type="Proteomes" id="UP000249354"/>
    </source>
</evidence>
<dbReference type="EMBL" id="QBMC01000192">
    <property type="protein sequence ID" value="PZO11277.1"/>
    <property type="molecule type" value="Genomic_DNA"/>
</dbReference>
<dbReference type="PROSITE" id="PS00143">
    <property type="entry name" value="INSULINASE"/>
    <property type="match status" value="1"/>
</dbReference>
<evidence type="ECO:0000256" key="1">
    <source>
        <dbReference type="ARBA" id="ARBA00007261"/>
    </source>
</evidence>
<dbReference type="InterPro" id="IPR007863">
    <property type="entry name" value="Peptidase_M16_C"/>
</dbReference>
<evidence type="ECO:0000259" key="3">
    <source>
        <dbReference type="Pfam" id="PF00675"/>
    </source>
</evidence>
<gene>
    <name evidence="5" type="ORF">DCF25_19660</name>
</gene>
<accession>A0A2W4TWE7</accession>
<dbReference type="GO" id="GO:0046872">
    <property type="term" value="F:metal ion binding"/>
    <property type="evidence" value="ECO:0007669"/>
    <property type="project" value="InterPro"/>
</dbReference>
<dbReference type="AlphaFoldDB" id="A0A2W4TWE7"/>
<dbReference type="Pfam" id="PF00675">
    <property type="entry name" value="Peptidase_M16"/>
    <property type="match status" value="1"/>
</dbReference>
<evidence type="ECO:0000256" key="2">
    <source>
        <dbReference type="RuleBase" id="RU004447"/>
    </source>
</evidence>
<proteinExistence type="inferred from homology"/>
<sequence>MLSPAVTIDVWVDAGAGKEPLEWSGMAHFLEHMVFKGTQRLQPGEFDWAIESQGGVSNAATSHDYAHYYVTIAAEAVAQTLPYLAELVLGAAIPDAEFDAERNVVLEEIRQADDDPDGVGYQMLCELLYAPHPYGRPVLGTPESLKTFSPDKMRQFHQAHYQPENMTVAIAGNLTAERAIALIQSAFSQFPQPVPCPLLDSHAQHPPLPKLTQARKTLRLEHLEQCRLTLAWIGPGVAELEAAAHMDLISTVLGGGRSSRLVRELREEKQLVQEIETDFSLQRDCGELSLTLWLEESELEEAEGILRDRITTLSTELIQPTELTRAKRLLLNDYAFSTETPSQITGLYGYYATLSSPDLVSAYPQNIATATAEAIQQTAQKYLNPAHYT</sequence>
<organism evidence="5 6">
    <name type="scientific">Leptolyngbya foveolarum</name>
    <dbReference type="NCBI Taxonomy" id="47253"/>
    <lineage>
        <taxon>Bacteria</taxon>
        <taxon>Bacillati</taxon>
        <taxon>Cyanobacteriota</taxon>
        <taxon>Cyanophyceae</taxon>
        <taxon>Leptolyngbyales</taxon>
        <taxon>Leptolyngbyaceae</taxon>
        <taxon>Leptolyngbya group</taxon>
        <taxon>Leptolyngbya</taxon>
    </lineage>
</organism>
<dbReference type="Pfam" id="PF05193">
    <property type="entry name" value="Peptidase_M16_C"/>
    <property type="match status" value="1"/>
</dbReference>
<evidence type="ECO:0000259" key="4">
    <source>
        <dbReference type="Pfam" id="PF05193"/>
    </source>
</evidence>
<name>A0A2W4TWE7_9CYAN</name>
<comment type="similarity">
    <text evidence="1 2">Belongs to the peptidase M16 family.</text>
</comment>
<dbReference type="SUPFAM" id="SSF63411">
    <property type="entry name" value="LuxS/MPP-like metallohydrolase"/>
    <property type="match status" value="2"/>
</dbReference>
<dbReference type="InterPro" id="IPR050361">
    <property type="entry name" value="MPP/UQCRC_Complex"/>
</dbReference>
<dbReference type="InterPro" id="IPR011249">
    <property type="entry name" value="Metalloenz_LuxS/M16"/>
</dbReference>
<dbReference type="PANTHER" id="PTHR11851">
    <property type="entry name" value="METALLOPROTEASE"/>
    <property type="match status" value="1"/>
</dbReference>
<feature type="non-terminal residue" evidence="5">
    <location>
        <position position="389"/>
    </location>
</feature>
<reference evidence="6" key="1">
    <citation type="submission" date="2018-04" db="EMBL/GenBank/DDBJ databases">
        <authorList>
            <person name="Cornet L."/>
        </authorList>
    </citation>
    <scope>NUCLEOTIDE SEQUENCE [LARGE SCALE GENOMIC DNA]</scope>
</reference>
<dbReference type="Gene3D" id="3.30.830.10">
    <property type="entry name" value="Metalloenzyme, LuxS/M16 peptidase-like"/>
    <property type="match status" value="2"/>
</dbReference>
<dbReference type="GO" id="GO:0006508">
    <property type="term" value="P:proteolysis"/>
    <property type="evidence" value="ECO:0007669"/>
    <property type="project" value="InterPro"/>
</dbReference>
<comment type="caution">
    <text evidence="5">The sequence shown here is derived from an EMBL/GenBank/DDBJ whole genome shotgun (WGS) entry which is preliminary data.</text>
</comment>
<protein>
    <submittedName>
        <fullName evidence="5">Peptidase M16</fullName>
    </submittedName>
</protein>
<dbReference type="GO" id="GO:0004222">
    <property type="term" value="F:metalloendopeptidase activity"/>
    <property type="evidence" value="ECO:0007669"/>
    <property type="project" value="InterPro"/>
</dbReference>
<dbReference type="Proteomes" id="UP000249354">
    <property type="component" value="Unassembled WGS sequence"/>
</dbReference>
<dbReference type="InterPro" id="IPR011765">
    <property type="entry name" value="Pept_M16_N"/>
</dbReference>
<feature type="domain" description="Peptidase M16 N-terminal" evidence="3">
    <location>
        <begin position="4"/>
        <end position="141"/>
    </location>
</feature>
<dbReference type="InterPro" id="IPR001431">
    <property type="entry name" value="Pept_M16_Zn_BS"/>
</dbReference>
<reference evidence="5 6" key="2">
    <citation type="submission" date="2018-06" db="EMBL/GenBank/DDBJ databases">
        <title>Metagenomic assembly of (sub)arctic Cyanobacteria and their associated microbiome from non-axenic cultures.</title>
        <authorList>
            <person name="Baurain D."/>
        </authorList>
    </citation>
    <scope>NUCLEOTIDE SEQUENCE [LARGE SCALE GENOMIC DNA]</scope>
    <source>
        <strain evidence="5">ULC129bin1</strain>
    </source>
</reference>